<accession>A0A0F9GHS7</accession>
<gene>
    <name evidence="2" type="ORF">LCGC14_2119590</name>
</gene>
<comment type="caution">
    <text evidence="2">The sequence shown here is derived from an EMBL/GenBank/DDBJ whole genome shotgun (WGS) entry which is preliminary data.</text>
</comment>
<reference evidence="2" key="1">
    <citation type="journal article" date="2015" name="Nature">
        <title>Complex archaea that bridge the gap between prokaryotes and eukaryotes.</title>
        <authorList>
            <person name="Spang A."/>
            <person name="Saw J.H."/>
            <person name="Jorgensen S.L."/>
            <person name="Zaremba-Niedzwiedzka K."/>
            <person name="Martijn J."/>
            <person name="Lind A.E."/>
            <person name="van Eijk R."/>
            <person name="Schleper C."/>
            <person name="Guy L."/>
            <person name="Ettema T.J."/>
        </authorList>
    </citation>
    <scope>NUCLEOTIDE SEQUENCE</scope>
</reference>
<evidence type="ECO:0000256" key="1">
    <source>
        <dbReference type="SAM" id="Phobius"/>
    </source>
</evidence>
<protein>
    <submittedName>
        <fullName evidence="2">Uncharacterized protein</fullName>
    </submittedName>
</protein>
<dbReference type="AlphaFoldDB" id="A0A0F9GHS7"/>
<proteinExistence type="predicted"/>
<keyword evidence="1" id="KW-0812">Transmembrane</keyword>
<evidence type="ECO:0000313" key="2">
    <source>
        <dbReference type="EMBL" id="KKL68975.1"/>
    </source>
</evidence>
<feature type="transmembrane region" description="Helical" evidence="1">
    <location>
        <begin position="107"/>
        <end position="126"/>
    </location>
</feature>
<name>A0A0F9GHS7_9ZZZZ</name>
<dbReference type="EMBL" id="LAZR01026366">
    <property type="protein sequence ID" value="KKL68975.1"/>
    <property type="molecule type" value="Genomic_DNA"/>
</dbReference>
<organism evidence="2">
    <name type="scientific">marine sediment metagenome</name>
    <dbReference type="NCBI Taxonomy" id="412755"/>
    <lineage>
        <taxon>unclassified sequences</taxon>
        <taxon>metagenomes</taxon>
        <taxon>ecological metagenomes</taxon>
    </lineage>
</organism>
<sequence>MLSKVLIDTTDVLNGPYGVELVGPYGVDLVGPYGVELVGPYGVDLVGPYGVGPGQSSAWPAIMDDGSGPALAGLRDVKITQWLIGGLVPAATGAAAAGYATRSGGGALLGALGGLVGGLAAVTLLAI</sequence>
<keyword evidence="1" id="KW-1133">Transmembrane helix</keyword>
<keyword evidence="1" id="KW-0472">Membrane</keyword>
<feature type="transmembrane region" description="Helical" evidence="1">
    <location>
        <begin position="82"/>
        <end position="101"/>
    </location>
</feature>